<reference evidence="3" key="2">
    <citation type="submission" date="2023-04" db="EMBL/GenBank/DDBJ databases">
        <authorList>
            <person name="Bruccoleri R.E."/>
            <person name="Oakeley E.J."/>
            <person name="Faust A.-M."/>
            <person name="Dessus-Babus S."/>
            <person name="Altorfer M."/>
            <person name="Burckhardt D."/>
            <person name="Oertli M."/>
            <person name="Naumann U."/>
            <person name="Petersen F."/>
            <person name="Wong J."/>
        </authorList>
    </citation>
    <scope>NUCLEOTIDE SEQUENCE</scope>
    <source>
        <strain evidence="3">GSM-AAB239-AS_SAM_17_03QT</strain>
        <tissue evidence="3">Leaf</tissue>
    </source>
</reference>
<sequence length="790" mass="89371">MTEFLQHQSSIAYYDKNRRGCMWGFFHLLHFHRHANLRKLLSYGRHEEDGELGGQIKVPTSRPKILERSSDKEVNYQMEDEASKKSSGKVPMLSSLYRRMAKKRERKMRGSPPPSSSRLLRTFSIHHLECNDYVAHNETTSESELMNSEENDLSLVSRDHSRMVAEAKEQGRSVALQSEYDADKEYSTSRVFRDRRSVSGNQLQTRQASTEETELIKSASFPGAGLTGSAVGTSKDEHKDKVSSLVQDFKSQSAKIMSKRKTNVEEPSPQALESETRDAATVNSSQLDHGKEKKDPRLRISMDGILHKVPSGHNLPEYIEKERLKLEASGLVYGGAKSEHRSMRRSRSLVESLDRYSPLLDSVSDRGPKRVPERLKSLKEEDDSRRVLRSRSLSESAYRSSHLIKSSSVREPRRGIERVVSVRENQCLPERKSIKILEILQYPSSKDIQSCEPHETASGLLASEDVDTYVSDVPKFVDSLVSTEEGTSTVAVEPDVSETEINEQDQDEACTIPGNSLAEDNYSTSLHEKNGVEVTEPSPSSLLGTRLEEDVVDPEKYEQIEGAELPPSWMQFEQHDSGFSPEYHLGDRYATKEDVEVVRQQWPDLNETRSLHIPVDERDENEFNYVCDILRKSGLTTVGAEEFLWHSPLEQLMFKDAEGSAHDHDHEAGEDGAASDATPLDRQLMLDVTNEVLLGIYESSVARGTTKFTGSDPRIRPVPTGEHVLEEVWARISWYLDNSENYSSNPLDNVVARDFARGDGWMDLHWDMESVGLEVEDLILDELIDELLLL</sequence>
<dbReference type="EMBL" id="JANAVB010025798">
    <property type="protein sequence ID" value="KAJ6820113.1"/>
    <property type="molecule type" value="Genomic_DNA"/>
</dbReference>
<dbReference type="InterPro" id="IPR044257">
    <property type="entry name" value="TRM32-like"/>
</dbReference>
<dbReference type="PANTHER" id="PTHR47071">
    <property type="entry name" value="PROTEIN TRM32"/>
    <property type="match status" value="1"/>
</dbReference>
<feature type="domain" description="DUF4378" evidence="2">
    <location>
        <begin position="622"/>
        <end position="786"/>
    </location>
</feature>
<keyword evidence="4" id="KW-1185">Reference proteome</keyword>
<dbReference type="PANTHER" id="PTHR47071:SF9">
    <property type="entry name" value="TRM32-LIKE PROTEIN (DUF3741)"/>
    <property type="match status" value="1"/>
</dbReference>
<evidence type="ECO:0000256" key="1">
    <source>
        <dbReference type="SAM" id="MobiDB-lite"/>
    </source>
</evidence>
<dbReference type="AlphaFoldDB" id="A0AAX6FV88"/>
<evidence type="ECO:0000259" key="2">
    <source>
        <dbReference type="Pfam" id="PF14309"/>
    </source>
</evidence>
<feature type="compositionally biased region" description="Polar residues" evidence="1">
    <location>
        <begin position="198"/>
        <end position="210"/>
    </location>
</feature>
<organism evidence="3 4">
    <name type="scientific">Iris pallida</name>
    <name type="common">Sweet iris</name>
    <dbReference type="NCBI Taxonomy" id="29817"/>
    <lineage>
        <taxon>Eukaryota</taxon>
        <taxon>Viridiplantae</taxon>
        <taxon>Streptophyta</taxon>
        <taxon>Embryophyta</taxon>
        <taxon>Tracheophyta</taxon>
        <taxon>Spermatophyta</taxon>
        <taxon>Magnoliopsida</taxon>
        <taxon>Liliopsida</taxon>
        <taxon>Asparagales</taxon>
        <taxon>Iridaceae</taxon>
        <taxon>Iridoideae</taxon>
        <taxon>Irideae</taxon>
        <taxon>Iris</taxon>
    </lineage>
</organism>
<dbReference type="Pfam" id="PF14309">
    <property type="entry name" value="DUF4378"/>
    <property type="match status" value="1"/>
</dbReference>
<name>A0AAX6FV88_IRIPA</name>
<dbReference type="InterPro" id="IPR025486">
    <property type="entry name" value="DUF4378"/>
</dbReference>
<evidence type="ECO:0000313" key="3">
    <source>
        <dbReference type="EMBL" id="KAJ6820113.1"/>
    </source>
</evidence>
<protein>
    <recommendedName>
        <fullName evidence="2">DUF4378 domain-containing protein</fullName>
    </recommendedName>
</protein>
<proteinExistence type="predicted"/>
<gene>
    <name evidence="3" type="ORF">M6B38_399400</name>
</gene>
<feature type="compositionally biased region" description="Basic and acidic residues" evidence="1">
    <location>
        <begin position="288"/>
        <end position="298"/>
    </location>
</feature>
<evidence type="ECO:0000313" key="4">
    <source>
        <dbReference type="Proteomes" id="UP001140949"/>
    </source>
</evidence>
<feature type="region of interest" description="Disordered" evidence="1">
    <location>
        <begin position="197"/>
        <end position="239"/>
    </location>
</feature>
<accession>A0AAX6FV88</accession>
<dbReference type="Proteomes" id="UP001140949">
    <property type="component" value="Unassembled WGS sequence"/>
</dbReference>
<feature type="region of interest" description="Disordered" evidence="1">
    <location>
        <begin position="72"/>
        <end position="91"/>
    </location>
</feature>
<feature type="region of interest" description="Disordered" evidence="1">
    <location>
        <begin position="253"/>
        <end position="298"/>
    </location>
</feature>
<reference evidence="3" key="1">
    <citation type="journal article" date="2023" name="GigaByte">
        <title>Genome assembly of the bearded iris, Iris pallida Lam.</title>
        <authorList>
            <person name="Bruccoleri R.E."/>
            <person name="Oakeley E.J."/>
            <person name="Faust A.M.E."/>
            <person name="Altorfer M."/>
            <person name="Dessus-Babus S."/>
            <person name="Burckhardt D."/>
            <person name="Oertli M."/>
            <person name="Naumann U."/>
            <person name="Petersen F."/>
            <person name="Wong J."/>
        </authorList>
    </citation>
    <scope>NUCLEOTIDE SEQUENCE</scope>
    <source>
        <strain evidence="3">GSM-AAB239-AS_SAM_17_03QT</strain>
    </source>
</reference>
<comment type="caution">
    <text evidence="3">The sequence shown here is derived from an EMBL/GenBank/DDBJ whole genome shotgun (WGS) entry which is preliminary data.</text>
</comment>